<dbReference type="GO" id="GO:0004016">
    <property type="term" value="F:adenylate cyclase activity"/>
    <property type="evidence" value="ECO:0007669"/>
    <property type="project" value="UniProtKB-ARBA"/>
</dbReference>
<dbReference type="Proteomes" id="UP000547058">
    <property type="component" value="Unassembled WGS sequence"/>
</dbReference>
<keyword evidence="3" id="KW-1185">Reference proteome</keyword>
<proteinExistence type="predicted"/>
<evidence type="ECO:0000313" key="2">
    <source>
        <dbReference type="EMBL" id="MBA8681002.1"/>
    </source>
</evidence>
<dbReference type="Gene3D" id="3.30.70.1230">
    <property type="entry name" value="Nucleotide cyclase"/>
    <property type="match status" value="2"/>
</dbReference>
<dbReference type="EMBL" id="JACGXS010000001">
    <property type="protein sequence ID" value="MBA8681002.1"/>
    <property type="molecule type" value="Genomic_DNA"/>
</dbReference>
<dbReference type="Pfam" id="PF00211">
    <property type="entry name" value="Guanylate_cyc"/>
    <property type="match status" value="2"/>
</dbReference>
<dbReference type="GO" id="GO:0035556">
    <property type="term" value="P:intracellular signal transduction"/>
    <property type="evidence" value="ECO:0007669"/>
    <property type="project" value="InterPro"/>
</dbReference>
<sequence length="510" mass="55597">MGHSWKEDRTKKRLTTRYEEVRKVDIRDYTRETSLDNIAVNRAYRVNGAHVYIDIVNLQDMLNCTNVEGETCHKRALRFLNQHYRAVHRLLVESETVRVDFHNQRLHAVVTKPYGDADERARIERAVAIAQLTIDVLAETGDTDEHIPNAQVRVGIDSGLALAVNNGRRASREPLFLGSPANQAAKCAGHGVAEGIYLTHGARALLELPALSGDKDRTTPLTQDQVAACVEAAGLGVSKTRIIELWKEEQEDLPIGEFEFSRPTPPISDLDFSLLSAAKSKRFEGVSLYADIDGFTNFVDKHLDEDPQHLVRALHVLRSELDAVVHLDFAGRRIRFIGDCLQGVLLEGTSKETDTEATVSTAVQCAGALRSSFAVAIDYLNSEGSITEELGLAIGFELGPLALSRLGMKGSLVRCATGRAVLASEAEQRQCDGVQTAIGEKAYNAGTDAVRRVFASDRKVANLDYAAAVEELAASGDPVAKAVLAAHYAEAAPAVVPGLEQPIRPHSDIH</sequence>
<dbReference type="RefSeq" id="WP_102789236.1">
    <property type="nucleotide sequence ID" value="NZ_JACGXS010000001.1"/>
</dbReference>
<dbReference type="AlphaFoldDB" id="A0A7W3FK20"/>
<name>A0A7W3FK20_9GAMM</name>
<evidence type="ECO:0000259" key="1">
    <source>
        <dbReference type="PROSITE" id="PS50125"/>
    </source>
</evidence>
<dbReference type="PROSITE" id="PS50125">
    <property type="entry name" value="GUANYLATE_CYCLASE_2"/>
    <property type="match status" value="2"/>
</dbReference>
<dbReference type="SUPFAM" id="SSF55073">
    <property type="entry name" value="Nucleotide cyclase"/>
    <property type="match status" value="2"/>
</dbReference>
<accession>A0A7W3FK20</accession>
<reference evidence="2 3" key="1">
    <citation type="submission" date="2020-08" db="EMBL/GenBank/DDBJ databases">
        <title>Stenotrophomonas tumulicola JCM 30961.</title>
        <authorList>
            <person name="Deng Y."/>
        </authorList>
    </citation>
    <scope>NUCLEOTIDE SEQUENCE [LARGE SCALE GENOMIC DNA]</scope>
    <source>
        <strain evidence="2 3">JCM 30961</strain>
    </source>
</reference>
<dbReference type="InterPro" id="IPR029787">
    <property type="entry name" value="Nucleotide_cyclase"/>
</dbReference>
<gene>
    <name evidence="2" type="ORF">H4O11_04185</name>
</gene>
<comment type="caution">
    <text evidence="2">The sequence shown here is derived from an EMBL/GenBank/DDBJ whole genome shotgun (WGS) entry which is preliminary data.</text>
</comment>
<dbReference type="InterPro" id="IPR001054">
    <property type="entry name" value="A/G_cyclase"/>
</dbReference>
<feature type="domain" description="Guanylate cyclase" evidence="1">
    <location>
        <begin position="286"/>
        <end position="409"/>
    </location>
</feature>
<protein>
    <submittedName>
        <fullName evidence="2">Transcriptional regulator</fullName>
    </submittedName>
</protein>
<dbReference type="GO" id="GO:0009190">
    <property type="term" value="P:cyclic nucleotide biosynthetic process"/>
    <property type="evidence" value="ECO:0007669"/>
    <property type="project" value="InterPro"/>
</dbReference>
<feature type="domain" description="Guanylate cyclase" evidence="1">
    <location>
        <begin position="49"/>
        <end position="188"/>
    </location>
</feature>
<organism evidence="2 3">
    <name type="scientific">Stenotrophomonas tumulicola</name>
    <dbReference type="NCBI Taxonomy" id="1685415"/>
    <lineage>
        <taxon>Bacteria</taxon>
        <taxon>Pseudomonadati</taxon>
        <taxon>Pseudomonadota</taxon>
        <taxon>Gammaproteobacteria</taxon>
        <taxon>Lysobacterales</taxon>
        <taxon>Lysobacteraceae</taxon>
        <taxon>Stenotrophomonas</taxon>
    </lineage>
</organism>
<evidence type="ECO:0000313" key="3">
    <source>
        <dbReference type="Proteomes" id="UP000547058"/>
    </source>
</evidence>